<evidence type="ECO:0000313" key="1">
    <source>
        <dbReference type="EMBL" id="SDD42281.1"/>
    </source>
</evidence>
<gene>
    <name evidence="1" type="ORF">SAMN04487767_10643</name>
</gene>
<sequence>MNHLLRLSETIQPVTLNAYRLVITKGKLITKRLIRIENIDLRIDTELEGVRVGDTVYIHVGDVISYITAAEWDQYQKEQHVIEDSYNKMVISNSRNRNFFNENK</sequence>
<organism evidence="1 2">
    <name type="scientific">Bacillus wiedmannii</name>
    <dbReference type="NCBI Taxonomy" id="1890302"/>
    <lineage>
        <taxon>Bacteria</taxon>
        <taxon>Bacillati</taxon>
        <taxon>Bacillota</taxon>
        <taxon>Bacilli</taxon>
        <taxon>Bacillales</taxon>
        <taxon>Bacillaceae</taxon>
        <taxon>Bacillus</taxon>
        <taxon>Bacillus cereus group</taxon>
    </lineage>
</organism>
<proteinExistence type="predicted"/>
<dbReference type="Proteomes" id="UP000183507">
    <property type="component" value="Unassembled WGS sequence"/>
</dbReference>
<dbReference type="AlphaFoldDB" id="A0A1G6ULY0"/>
<evidence type="ECO:0000313" key="2">
    <source>
        <dbReference type="Proteomes" id="UP000183507"/>
    </source>
</evidence>
<dbReference type="RefSeq" id="WP_170828841.1">
    <property type="nucleotide sequence ID" value="NZ_FMZR01000006.1"/>
</dbReference>
<accession>A0A1G6ULY0</accession>
<protein>
    <submittedName>
        <fullName evidence="1">Uncharacterized protein</fullName>
    </submittedName>
</protein>
<dbReference type="EMBL" id="FMZR01000006">
    <property type="protein sequence ID" value="SDD42281.1"/>
    <property type="molecule type" value="Genomic_DNA"/>
</dbReference>
<name>A0A1G6ULY0_9BACI</name>
<reference evidence="2" key="1">
    <citation type="submission" date="2016-10" db="EMBL/GenBank/DDBJ databases">
        <authorList>
            <person name="Varghese N."/>
        </authorList>
    </citation>
    <scope>NUCLEOTIDE SEQUENCE [LARGE SCALE GENOMIC DNA]</scope>
    <source>
        <strain evidence="2">KPR-7A</strain>
    </source>
</reference>